<name>A0AAU1U499_9ACTN</name>
<feature type="domain" description="NmrA-like" evidence="2">
    <location>
        <begin position="6"/>
        <end position="275"/>
    </location>
</feature>
<organism evidence="3">
    <name type="scientific">Streptomyces sp. NBC_00119</name>
    <dbReference type="NCBI Taxonomy" id="2975659"/>
    <lineage>
        <taxon>Bacteria</taxon>
        <taxon>Bacillati</taxon>
        <taxon>Actinomycetota</taxon>
        <taxon>Actinomycetes</taxon>
        <taxon>Kitasatosporales</taxon>
        <taxon>Streptomycetaceae</taxon>
        <taxon>Streptomyces</taxon>
    </lineage>
</organism>
<evidence type="ECO:0000313" key="3">
    <source>
        <dbReference type="EMBL" id="WTS11551.1"/>
    </source>
</evidence>
<feature type="region of interest" description="Disordered" evidence="1">
    <location>
        <begin position="287"/>
        <end position="308"/>
    </location>
</feature>
<sequence length="308" mass="33140">MPSADPILVTGAAGGIGGVGGKVVRELRKHGVPVRALVHHDDDRAAALRAISGVEVMVGDLTRGADVVAALEGCRRAYFGMSPSADYLEATATVAAAGLESGQLELLLNISQMTVSQMNLASSTESRQQRLHWLSEHVLNWSGLPVVHIRPTVFMENPLFGMLAVASIQRDNTIRLPFGTARTSPVATRDVAEVVTRLLLDPSPPVGRVYELTGAASRDMTTVAAEFSDALGRTVTYLDVPYDEWVERDLKPLGLTPHVFGHISTMARLHRENRYDRSTNDVTELLGRPPSGFDSLVETTPGLRAGKG</sequence>
<proteinExistence type="predicted"/>
<dbReference type="EMBL" id="CP108195">
    <property type="protein sequence ID" value="WTS11551.1"/>
    <property type="molecule type" value="Genomic_DNA"/>
</dbReference>
<dbReference type="PANTHER" id="PTHR43162">
    <property type="match status" value="1"/>
</dbReference>
<evidence type="ECO:0000259" key="2">
    <source>
        <dbReference type="Pfam" id="PF05368"/>
    </source>
</evidence>
<dbReference type="Gene3D" id="3.40.50.720">
    <property type="entry name" value="NAD(P)-binding Rossmann-like Domain"/>
    <property type="match status" value="1"/>
</dbReference>
<protein>
    <submittedName>
        <fullName evidence="3">NAD(P)H-binding protein</fullName>
    </submittedName>
</protein>
<dbReference type="Gene3D" id="3.90.25.10">
    <property type="entry name" value="UDP-galactose 4-epimerase, domain 1"/>
    <property type="match status" value="1"/>
</dbReference>
<dbReference type="InterPro" id="IPR051604">
    <property type="entry name" value="Ergot_Alk_Oxidoreductase"/>
</dbReference>
<dbReference type="InterPro" id="IPR008030">
    <property type="entry name" value="NmrA-like"/>
</dbReference>
<dbReference type="InterPro" id="IPR036291">
    <property type="entry name" value="NAD(P)-bd_dom_sf"/>
</dbReference>
<reference evidence="3" key="1">
    <citation type="submission" date="2022-10" db="EMBL/GenBank/DDBJ databases">
        <title>The complete genomes of actinobacterial strains from the NBC collection.</title>
        <authorList>
            <person name="Joergensen T.S."/>
            <person name="Alvarez Arevalo M."/>
            <person name="Sterndorff E.B."/>
            <person name="Faurdal D."/>
            <person name="Vuksanovic O."/>
            <person name="Mourched A.-S."/>
            <person name="Charusanti P."/>
            <person name="Shaw S."/>
            <person name="Blin K."/>
            <person name="Weber T."/>
        </authorList>
    </citation>
    <scope>NUCLEOTIDE SEQUENCE</scope>
    <source>
        <strain evidence="3">NBC_00119</strain>
    </source>
</reference>
<dbReference type="Pfam" id="PF05368">
    <property type="entry name" value="NmrA"/>
    <property type="match status" value="1"/>
</dbReference>
<evidence type="ECO:0000256" key="1">
    <source>
        <dbReference type="SAM" id="MobiDB-lite"/>
    </source>
</evidence>
<accession>A0AAU1U499</accession>
<gene>
    <name evidence="3" type="ORF">OHU69_11150</name>
</gene>
<dbReference type="AlphaFoldDB" id="A0AAU1U499"/>
<dbReference type="SUPFAM" id="SSF51735">
    <property type="entry name" value="NAD(P)-binding Rossmann-fold domains"/>
    <property type="match status" value="1"/>
</dbReference>
<dbReference type="PANTHER" id="PTHR43162:SF1">
    <property type="entry name" value="PRESTALK A DIFFERENTIATION PROTEIN A"/>
    <property type="match status" value="1"/>
</dbReference>